<evidence type="ECO:0000313" key="1">
    <source>
        <dbReference type="EMBL" id="HIZ45640.1"/>
    </source>
</evidence>
<dbReference type="EMBL" id="DXBM01000014">
    <property type="protein sequence ID" value="HIZ45640.1"/>
    <property type="molecule type" value="Genomic_DNA"/>
</dbReference>
<dbReference type="PROSITE" id="PS51482">
    <property type="entry name" value="DEGV"/>
    <property type="match status" value="1"/>
</dbReference>
<name>A0A9D2EYE9_9ACTN</name>
<dbReference type="Pfam" id="PF02645">
    <property type="entry name" value="DegV"/>
    <property type="match status" value="1"/>
</dbReference>
<dbReference type="SUPFAM" id="SSF82549">
    <property type="entry name" value="DAK1/DegV-like"/>
    <property type="match status" value="1"/>
</dbReference>
<reference evidence="1" key="2">
    <citation type="submission" date="2021-04" db="EMBL/GenBank/DDBJ databases">
        <authorList>
            <person name="Gilroy R."/>
        </authorList>
    </citation>
    <scope>NUCLEOTIDE SEQUENCE</scope>
    <source>
        <strain evidence="1">ChiHjej12B11-14209</strain>
    </source>
</reference>
<accession>A0A9D2EYE9</accession>
<dbReference type="Gene3D" id="3.40.50.10440">
    <property type="entry name" value="Dihydroxyacetone kinase, domain 1"/>
    <property type="match status" value="1"/>
</dbReference>
<proteinExistence type="predicted"/>
<dbReference type="InterPro" id="IPR003797">
    <property type="entry name" value="DegV"/>
</dbReference>
<organism evidence="1 2">
    <name type="scientific">Candidatus Olsenella pullistercoris</name>
    <dbReference type="NCBI Taxonomy" id="2838712"/>
    <lineage>
        <taxon>Bacteria</taxon>
        <taxon>Bacillati</taxon>
        <taxon>Actinomycetota</taxon>
        <taxon>Coriobacteriia</taxon>
        <taxon>Coriobacteriales</taxon>
        <taxon>Atopobiaceae</taxon>
        <taxon>Olsenella</taxon>
    </lineage>
</organism>
<dbReference type="AlphaFoldDB" id="A0A9D2EYE9"/>
<sequence>MAETDYAIACDATCDLPASFLGAAGVEFADAPLDGDDLGPATDAFERTYRALASRGLGRVVSLHSCATYSPLVDAARAAARRCAGEVEVAVIDSGSASVATGMLVDRAARYRYFDVDFTDAVAALLALAERARLLAVPSATARLTKRRRSRRGGLLSRATAGMRIRLTGDRGLYLLGGDNLTQLARSADLTVLSDRLAHALSSVSSREGALVYALAEGGDARVLRAAEAAISASGVTARCLGTVRAREASTEVLGPGSLALALAPEDAYERPVASLRGLGSAGSDSSE</sequence>
<dbReference type="Proteomes" id="UP000824062">
    <property type="component" value="Unassembled WGS sequence"/>
</dbReference>
<reference evidence="1" key="1">
    <citation type="journal article" date="2021" name="PeerJ">
        <title>Extensive microbial diversity within the chicken gut microbiome revealed by metagenomics and culture.</title>
        <authorList>
            <person name="Gilroy R."/>
            <person name="Ravi A."/>
            <person name="Getino M."/>
            <person name="Pursley I."/>
            <person name="Horton D.L."/>
            <person name="Alikhan N.F."/>
            <person name="Baker D."/>
            <person name="Gharbi K."/>
            <person name="Hall N."/>
            <person name="Watson M."/>
            <person name="Adriaenssens E.M."/>
            <person name="Foster-Nyarko E."/>
            <person name="Jarju S."/>
            <person name="Secka A."/>
            <person name="Antonio M."/>
            <person name="Oren A."/>
            <person name="Chaudhuri R.R."/>
            <person name="La Ragione R."/>
            <person name="Hildebrand F."/>
            <person name="Pallen M.J."/>
        </authorList>
    </citation>
    <scope>NUCLEOTIDE SEQUENCE</scope>
    <source>
        <strain evidence="1">ChiHjej12B11-14209</strain>
    </source>
</reference>
<comment type="caution">
    <text evidence="1">The sequence shown here is derived from an EMBL/GenBank/DDBJ whole genome shotgun (WGS) entry which is preliminary data.</text>
</comment>
<evidence type="ECO:0000313" key="2">
    <source>
        <dbReference type="Proteomes" id="UP000824062"/>
    </source>
</evidence>
<gene>
    <name evidence="1" type="ORF">IAA19_01260</name>
</gene>
<protein>
    <submittedName>
        <fullName evidence="1">DegV family protein</fullName>
    </submittedName>
</protein>